<dbReference type="InterPro" id="IPR028082">
    <property type="entry name" value="Peripla_BP_I"/>
</dbReference>
<dbReference type="Pfam" id="PF00356">
    <property type="entry name" value="LacI"/>
    <property type="match status" value="1"/>
</dbReference>
<evidence type="ECO:0000256" key="1">
    <source>
        <dbReference type="ARBA" id="ARBA00023015"/>
    </source>
</evidence>
<dbReference type="PROSITE" id="PS50932">
    <property type="entry name" value="HTH_LACI_2"/>
    <property type="match status" value="1"/>
</dbReference>
<protein>
    <submittedName>
        <fullName evidence="6">LacI family DNA-binding transcriptional regulator</fullName>
    </submittedName>
</protein>
<dbReference type="CDD" id="cd01392">
    <property type="entry name" value="HTH_LacI"/>
    <property type="match status" value="1"/>
</dbReference>
<keyword evidence="1" id="KW-0805">Transcription regulation</keyword>
<feature type="domain" description="HTH lacI-type" evidence="5">
    <location>
        <begin position="35"/>
        <end position="89"/>
    </location>
</feature>
<organism evidence="6 7">
    <name type="scientific">Georgenia thermotolerans</name>
    <dbReference type="NCBI Taxonomy" id="527326"/>
    <lineage>
        <taxon>Bacteria</taxon>
        <taxon>Bacillati</taxon>
        <taxon>Actinomycetota</taxon>
        <taxon>Actinomycetes</taxon>
        <taxon>Micrococcales</taxon>
        <taxon>Bogoriellaceae</taxon>
        <taxon>Georgenia</taxon>
    </lineage>
</organism>
<name>A0A7J5URP8_9MICO</name>
<dbReference type="SUPFAM" id="SSF47413">
    <property type="entry name" value="lambda repressor-like DNA-binding domains"/>
    <property type="match status" value="1"/>
</dbReference>
<dbReference type="OrthoDB" id="3258243at2"/>
<reference evidence="6 7" key="1">
    <citation type="submission" date="2019-10" db="EMBL/GenBank/DDBJ databases">
        <title>Georgenia wutianyii sp. nov. and Georgenia yuyongxinii sp. nov. isolated from plateau pika (Ochotona curzoniae) in the Qinghai-Tibet plateau of China.</title>
        <authorList>
            <person name="Tian Z."/>
        </authorList>
    </citation>
    <scope>NUCLEOTIDE SEQUENCE [LARGE SCALE GENOMIC DNA]</scope>
    <source>
        <strain evidence="6 7">DSM 21501</strain>
    </source>
</reference>
<gene>
    <name evidence="6" type="ORF">GB883_07075</name>
</gene>
<dbReference type="InterPro" id="IPR010982">
    <property type="entry name" value="Lambda_DNA-bd_dom_sf"/>
</dbReference>
<dbReference type="EMBL" id="WHJE01000022">
    <property type="protein sequence ID" value="KAE8764804.1"/>
    <property type="molecule type" value="Genomic_DNA"/>
</dbReference>
<keyword evidence="7" id="KW-1185">Reference proteome</keyword>
<dbReference type="Gene3D" id="3.40.50.2300">
    <property type="match status" value="2"/>
</dbReference>
<sequence>MPTPRPSGSRRPRRERTAGPRDGAGAVSRSRPDTVTARSVAREAGVSVATVSRVMAGSEKVTAERRTQVLAAAERLGYRPNAMARSLATGRSRSVGVVVPNLSNPYFYDVIRGIGRASAEDGYRMVVTDSMEDPAAERALVDDLMRYVDALVLVGPREDHELLDELAGETKPVVMLIGPRWVTPLPDVTVDNLGGMQAVYRHLAELGHRTVAYLSGPPASAQNAVRLRAVAEAERLGMTVTVVPAGGTIDAGLDATDAALEHRPTAIVGFNDLVALGALHRLEQLGIRVPEDVSLTGFDDIVFSAYSSPRLTTVRTPREELGREGWRLLHGRMGGAPVASPAPLPAQLVVRDSTAPPPR</sequence>
<dbReference type="SUPFAM" id="SSF53822">
    <property type="entry name" value="Periplasmic binding protein-like I"/>
    <property type="match status" value="1"/>
</dbReference>
<keyword evidence="3" id="KW-0804">Transcription</keyword>
<keyword evidence="2 6" id="KW-0238">DNA-binding</keyword>
<accession>A0A7J5URP8</accession>
<dbReference type="GO" id="GO:0003700">
    <property type="term" value="F:DNA-binding transcription factor activity"/>
    <property type="evidence" value="ECO:0007669"/>
    <property type="project" value="TreeGrafter"/>
</dbReference>
<dbReference type="SMART" id="SM00354">
    <property type="entry name" value="HTH_LACI"/>
    <property type="match status" value="1"/>
</dbReference>
<evidence type="ECO:0000313" key="7">
    <source>
        <dbReference type="Proteomes" id="UP000451860"/>
    </source>
</evidence>
<evidence type="ECO:0000256" key="4">
    <source>
        <dbReference type="SAM" id="MobiDB-lite"/>
    </source>
</evidence>
<proteinExistence type="predicted"/>
<dbReference type="PANTHER" id="PTHR30146:SF138">
    <property type="entry name" value="TRANSCRIPTIONAL REGULATORY PROTEIN"/>
    <property type="match status" value="1"/>
</dbReference>
<evidence type="ECO:0000259" key="5">
    <source>
        <dbReference type="PROSITE" id="PS50932"/>
    </source>
</evidence>
<dbReference type="Pfam" id="PF13377">
    <property type="entry name" value="Peripla_BP_3"/>
    <property type="match status" value="1"/>
</dbReference>
<dbReference type="GO" id="GO:0000976">
    <property type="term" value="F:transcription cis-regulatory region binding"/>
    <property type="evidence" value="ECO:0007669"/>
    <property type="project" value="TreeGrafter"/>
</dbReference>
<evidence type="ECO:0000313" key="6">
    <source>
        <dbReference type="EMBL" id="KAE8764804.1"/>
    </source>
</evidence>
<comment type="caution">
    <text evidence="6">The sequence shown here is derived from an EMBL/GenBank/DDBJ whole genome shotgun (WGS) entry which is preliminary data.</text>
</comment>
<dbReference type="Gene3D" id="1.10.260.40">
    <property type="entry name" value="lambda repressor-like DNA-binding domains"/>
    <property type="match status" value="1"/>
</dbReference>
<evidence type="ECO:0000256" key="3">
    <source>
        <dbReference type="ARBA" id="ARBA00023163"/>
    </source>
</evidence>
<evidence type="ECO:0000256" key="2">
    <source>
        <dbReference type="ARBA" id="ARBA00023125"/>
    </source>
</evidence>
<dbReference type="InterPro" id="IPR000843">
    <property type="entry name" value="HTH_LacI"/>
</dbReference>
<dbReference type="PANTHER" id="PTHR30146">
    <property type="entry name" value="LACI-RELATED TRANSCRIPTIONAL REPRESSOR"/>
    <property type="match status" value="1"/>
</dbReference>
<dbReference type="InterPro" id="IPR046335">
    <property type="entry name" value="LacI/GalR-like_sensor"/>
</dbReference>
<dbReference type="AlphaFoldDB" id="A0A7J5URP8"/>
<feature type="region of interest" description="Disordered" evidence="4">
    <location>
        <begin position="1"/>
        <end position="39"/>
    </location>
</feature>
<dbReference type="CDD" id="cd06267">
    <property type="entry name" value="PBP1_LacI_sugar_binding-like"/>
    <property type="match status" value="1"/>
</dbReference>
<dbReference type="Proteomes" id="UP000451860">
    <property type="component" value="Unassembled WGS sequence"/>
</dbReference>